<dbReference type="OrthoDB" id="9811743at2"/>
<accession>A0A3S9V327</accession>
<dbReference type="AlphaFoldDB" id="A0A3S9V327"/>
<proteinExistence type="predicted"/>
<dbReference type="Proteomes" id="UP000270678">
    <property type="component" value="Chromosome"/>
</dbReference>
<name>A0A3S9V327_9BACL</name>
<dbReference type="RefSeq" id="WP_127001969.1">
    <property type="nucleotide sequence ID" value="NZ_CP034346.1"/>
</dbReference>
<dbReference type="InterPro" id="IPR050177">
    <property type="entry name" value="Lipid_A_modif_metabolic_enz"/>
</dbReference>
<gene>
    <name evidence="2" type="ORF">EI981_22200</name>
</gene>
<keyword evidence="3" id="KW-1185">Reference proteome</keyword>
<dbReference type="PANTHER" id="PTHR43245:SF51">
    <property type="entry name" value="SHORT CHAIN DEHYDROGENASE_REDUCTASE FAMILY 42E, MEMBER 2"/>
    <property type="match status" value="1"/>
</dbReference>
<organism evidence="2 3">
    <name type="scientific">Paenibacillus lutimineralis</name>
    <dbReference type="NCBI Taxonomy" id="2707005"/>
    <lineage>
        <taxon>Bacteria</taxon>
        <taxon>Bacillati</taxon>
        <taxon>Bacillota</taxon>
        <taxon>Bacilli</taxon>
        <taxon>Bacillales</taxon>
        <taxon>Paenibacillaceae</taxon>
        <taxon>Paenibacillus</taxon>
    </lineage>
</organism>
<evidence type="ECO:0000313" key="2">
    <source>
        <dbReference type="EMBL" id="AZS16903.1"/>
    </source>
</evidence>
<evidence type="ECO:0000259" key="1">
    <source>
        <dbReference type="Pfam" id="PF01370"/>
    </source>
</evidence>
<reference evidence="3" key="1">
    <citation type="submission" date="2018-12" db="EMBL/GenBank/DDBJ databases">
        <title>Complete genome sequence of Paenibacillus sp. MBLB1234.</title>
        <authorList>
            <person name="Nam Y.-D."/>
            <person name="Kang J."/>
            <person name="Chung W.-H."/>
            <person name="Park Y.S."/>
        </authorList>
    </citation>
    <scope>NUCLEOTIDE SEQUENCE [LARGE SCALE GENOMIC DNA]</scope>
    <source>
        <strain evidence="3">MBLB1234</strain>
    </source>
</reference>
<dbReference type="Gene3D" id="3.40.50.720">
    <property type="entry name" value="NAD(P)-binding Rossmann-like Domain"/>
    <property type="match status" value="1"/>
</dbReference>
<feature type="domain" description="NAD-dependent epimerase/dehydratase" evidence="1">
    <location>
        <begin position="3"/>
        <end position="227"/>
    </location>
</feature>
<sequence>MNILVTGATGFLGKAACRRLIKMGHTVTGLGRNRAIGMELEKEGIRFFQADLEDRKRVIEACSGQQLIVHSGALSSPWGPYDSFYQANVLGTEHMIEGALRANVQRFVHISTPSLYFHNEDRVNVREDEALPQKFMNHYTETKCIAEQRIDDAFVRGLPVITLRPRALFGPEDNAIIPRLIEVNRRKFVPFMNPDVQIDLTYVDNVVDAICLSLTSEQRTLGQKYNITNGEPISLVKVLQLLFERIGEPLRLKKMNEKLLFRVAHFLEWYSRTFQQGQEPTLTRYTVTVLARTQTLNIEKARQELGYEPKISIEEGIELFAQWWKGQTDVRET</sequence>
<dbReference type="Pfam" id="PF01370">
    <property type="entry name" value="Epimerase"/>
    <property type="match status" value="1"/>
</dbReference>
<dbReference type="InterPro" id="IPR001509">
    <property type="entry name" value="Epimerase_deHydtase"/>
</dbReference>
<evidence type="ECO:0000313" key="3">
    <source>
        <dbReference type="Proteomes" id="UP000270678"/>
    </source>
</evidence>
<dbReference type="SUPFAM" id="SSF51735">
    <property type="entry name" value="NAD(P)-binding Rossmann-fold domains"/>
    <property type="match status" value="1"/>
</dbReference>
<protein>
    <submittedName>
        <fullName evidence="2">NAD(P)-dependent oxidoreductase</fullName>
    </submittedName>
</protein>
<dbReference type="KEGG" id="plut:EI981_22200"/>
<dbReference type="InterPro" id="IPR036291">
    <property type="entry name" value="NAD(P)-bd_dom_sf"/>
</dbReference>
<dbReference type="EMBL" id="CP034346">
    <property type="protein sequence ID" value="AZS16903.1"/>
    <property type="molecule type" value="Genomic_DNA"/>
</dbReference>
<dbReference type="PANTHER" id="PTHR43245">
    <property type="entry name" value="BIFUNCTIONAL POLYMYXIN RESISTANCE PROTEIN ARNA"/>
    <property type="match status" value="1"/>
</dbReference>